<evidence type="ECO:0000313" key="3">
    <source>
        <dbReference type="Proteomes" id="UP000237631"/>
    </source>
</evidence>
<evidence type="ECO:0000256" key="1">
    <source>
        <dbReference type="SAM" id="MobiDB-lite"/>
    </source>
</evidence>
<dbReference type="AlphaFoldDB" id="A0A2S6CNQ4"/>
<organism evidence="2 3">
    <name type="scientific">Cercospora berteroae</name>
    <dbReference type="NCBI Taxonomy" id="357750"/>
    <lineage>
        <taxon>Eukaryota</taxon>
        <taxon>Fungi</taxon>
        <taxon>Dikarya</taxon>
        <taxon>Ascomycota</taxon>
        <taxon>Pezizomycotina</taxon>
        <taxon>Dothideomycetes</taxon>
        <taxon>Dothideomycetidae</taxon>
        <taxon>Mycosphaerellales</taxon>
        <taxon>Mycosphaerellaceae</taxon>
        <taxon>Cercospora</taxon>
    </lineage>
</organism>
<evidence type="ECO:0008006" key="4">
    <source>
        <dbReference type="Google" id="ProtNLM"/>
    </source>
</evidence>
<feature type="region of interest" description="Disordered" evidence="1">
    <location>
        <begin position="587"/>
        <end position="613"/>
    </location>
</feature>
<keyword evidence="3" id="KW-1185">Reference proteome</keyword>
<protein>
    <recommendedName>
        <fullName evidence="4">ASST-domain-containing protein</fullName>
    </recommendedName>
</protein>
<accession>A0A2S6CNQ4</accession>
<dbReference type="PANTHER" id="PTHR35340">
    <property type="entry name" value="PQQ ENZYME REPEAT PROTEIN-RELATED"/>
    <property type="match status" value="1"/>
</dbReference>
<reference evidence="3" key="1">
    <citation type="journal article" date="2017" name="bioRxiv">
        <title>Conservation of a gene cluster reveals novel cercosporin biosynthetic mechanisms and extends production to the genus Colletotrichum.</title>
        <authorList>
            <person name="de Jonge R."/>
            <person name="Ebert M.K."/>
            <person name="Huitt-Roehl C.R."/>
            <person name="Pal P."/>
            <person name="Suttle J.C."/>
            <person name="Spanner R.E."/>
            <person name="Neubauer J.D."/>
            <person name="Jurick W.M.II."/>
            <person name="Stott K.A."/>
            <person name="Secor G.A."/>
            <person name="Thomma B.P.H.J."/>
            <person name="Van de Peer Y."/>
            <person name="Townsend C.A."/>
            <person name="Bolton M.D."/>
        </authorList>
    </citation>
    <scope>NUCLEOTIDE SEQUENCE [LARGE SCALE GENOMIC DNA]</scope>
    <source>
        <strain evidence="3">CBS538.71</strain>
    </source>
</reference>
<dbReference type="STRING" id="357750.A0A2S6CNQ4"/>
<dbReference type="OrthoDB" id="5427350at2759"/>
<name>A0A2S6CNQ4_9PEZI</name>
<dbReference type="PANTHER" id="PTHR35340:SF8">
    <property type="entry name" value="ASST-DOMAIN-CONTAINING PROTEIN"/>
    <property type="match status" value="1"/>
</dbReference>
<dbReference type="InterPro" id="IPR039535">
    <property type="entry name" value="ASST-like"/>
</dbReference>
<evidence type="ECO:0000313" key="2">
    <source>
        <dbReference type="EMBL" id="PPJ61342.1"/>
    </source>
</evidence>
<dbReference type="Proteomes" id="UP000237631">
    <property type="component" value="Unassembled WGS sequence"/>
</dbReference>
<dbReference type="InterPro" id="IPR053143">
    <property type="entry name" value="Arylsulfate_ST"/>
</dbReference>
<dbReference type="EMBL" id="PNEN01000048">
    <property type="protein sequence ID" value="PPJ61342.1"/>
    <property type="molecule type" value="Genomic_DNA"/>
</dbReference>
<gene>
    <name evidence="2" type="ORF">CBER1_09593</name>
</gene>
<proteinExistence type="predicted"/>
<dbReference type="Pfam" id="PF14269">
    <property type="entry name" value="Arylsulfotran_2"/>
    <property type="match status" value="1"/>
</dbReference>
<sequence>MMLPQHHLLGVTPTSYLLSLALNVRPGKAQPGVYTLLRVTRRPRVSASRRREWTTDENIHAEEQRLLSYAESPLVRVKSMRSATILSNALCISSWALTFSLASATSKKDDPGLFHFVTRPDLKPPRWKVNIYHEELLSPGYWFVAPREPLGAEEVVGPWVGPAIYDGRGELIWSGAALFRNTMTDDFRVSNVGGQDLMTVLHQEKGQGVVVRPSYGVRNAIRFGDPRAINIHEFHFVDNGARALIIRSNKTVASTEDSQSVGIAEGCIAEFDGFEEFETSTWESVFKWNSFGRIGLNESTADDGTAIETKCDSGWDFLHANSVDKDDDGNYYLSARFTDTIYKISQVDGNIMWRLGGSRSDFDTAGLKFSGQHSVRIIASNQTHTILSILDNAIKDELQPTHPYSRGLLLSLRTDTTPMTVTTLAEYSHPHGTGAYAHARGNLQMLRDGNVFIGWSKQAVHSEHTSEGKLIMEAQLIPEWLGSYRNYKFALVGRPHERIAVVARTTDDGSATDVWVSWNGATEVTQWNCYKNKRVASPDIRTLVASANKTSFETQLLVGEAVANITLEAVASNGTVLGSSGLVRVNRSDQSRAGQSKGNAGRAESAISSAHRL</sequence>
<comment type="caution">
    <text evidence="2">The sequence shown here is derived from an EMBL/GenBank/DDBJ whole genome shotgun (WGS) entry which is preliminary data.</text>
</comment>